<evidence type="ECO:0000256" key="1">
    <source>
        <dbReference type="SAM" id="Phobius"/>
    </source>
</evidence>
<evidence type="ECO:0000313" key="4">
    <source>
        <dbReference type="EMBL" id="CAB4977340.1"/>
    </source>
</evidence>
<feature type="transmembrane region" description="Helical" evidence="1">
    <location>
        <begin position="7"/>
        <end position="25"/>
    </location>
</feature>
<feature type="transmembrane region" description="Helical" evidence="1">
    <location>
        <begin position="74"/>
        <end position="106"/>
    </location>
</feature>
<evidence type="ECO:0000313" key="2">
    <source>
        <dbReference type="EMBL" id="CAB4804142.1"/>
    </source>
</evidence>
<dbReference type="EMBL" id="CAFBQT010000052">
    <property type="protein sequence ID" value="CAB5063343.1"/>
    <property type="molecule type" value="Genomic_DNA"/>
</dbReference>
<dbReference type="InterPro" id="IPR017196">
    <property type="entry name" value="ECF_substrate-spec_UCP037395"/>
</dbReference>
<dbReference type="EMBL" id="CAFBOI010000046">
    <property type="protein sequence ID" value="CAB4977340.1"/>
    <property type="molecule type" value="Genomic_DNA"/>
</dbReference>
<evidence type="ECO:0000313" key="3">
    <source>
        <dbReference type="EMBL" id="CAB4946573.1"/>
    </source>
</evidence>
<keyword evidence="1" id="KW-1133">Transmembrane helix</keyword>
<keyword evidence="1" id="KW-0472">Membrane</keyword>
<feature type="transmembrane region" description="Helical" evidence="1">
    <location>
        <begin position="163"/>
        <end position="181"/>
    </location>
</feature>
<protein>
    <submittedName>
        <fullName evidence="3">Unannotated protein</fullName>
    </submittedName>
</protein>
<gene>
    <name evidence="2" type="ORF">UFOPK3083_00525</name>
    <name evidence="3" type="ORF">UFOPK3783_00613</name>
    <name evidence="4" type="ORF">UFOPK3948_00541</name>
    <name evidence="5" type="ORF">UFOPK4113_00364</name>
    <name evidence="6" type="ORF">UFOPK4355_00542</name>
</gene>
<dbReference type="EMBL" id="CAFBNI010000064">
    <property type="protein sequence ID" value="CAB4946573.1"/>
    <property type="molecule type" value="Genomic_DNA"/>
</dbReference>
<feature type="transmembrane region" description="Helical" evidence="1">
    <location>
        <begin position="45"/>
        <end position="62"/>
    </location>
</feature>
<organism evidence="3">
    <name type="scientific">freshwater metagenome</name>
    <dbReference type="NCBI Taxonomy" id="449393"/>
    <lineage>
        <taxon>unclassified sequences</taxon>
        <taxon>metagenomes</taxon>
        <taxon>ecological metagenomes</taxon>
    </lineage>
</organism>
<sequence length="265" mass="28384">MKLRIPTLTIATFLGVIAFTWPLYFPSNSIAAISHDFLNPTSAKWFALLISFTAIAIIAIEINRGLLDSKTVALLGVLTALVAALRLIGAGAIGVEPIWFLIILAARVFGVRFGFSLGALSLGLSALLTGGIGPWLPFQMIAAAWIGAGAGKLPKRFSGRGELVTLICYGIFAAEFFGALMDLQLWPWIAGTDSQLSFIPGGALAENLHRFVIFHFATAMAWDIPRAIFTSVLIALTAKPVLASLRRADRKLNPISHAKVQTVAL</sequence>
<proteinExistence type="predicted"/>
<keyword evidence="1" id="KW-0812">Transmembrane</keyword>
<reference evidence="3" key="1">
    <citation type="submission" date="2020-05" db="EMBL/GenBank/DDBJ databases">
        <authorList>
            <person name="Chiriac C."/>
            <person name="Salcher M."/>
            <person name="Ghai R."/>
            <person name="Kavagutti S V."/>
        </authorList>
    </citation>
    <scope>NUCLEOTIDE SEQUENCE</scope>
</reference>
<dbReference type="PIRSF" id="PIRSF037395">
    <property type="entry name" value="UCP037395_ABCper"/>
    <property type="match status" value="1"/>
</dbReference>
<dbReference type="Gene3D" id="1.10.1760.20">
    <property type="match status" value="1"/>
</dbReference>
<dbReference type="EMBL" id="CAFAAT010000040">
    <property type="protein sequence ID" value="CAB4804142.1"/>
    <property type="molecule type" value="Genomic_DNA"/>
</dbReference>
<accession>A0A6J7JUJ3</accession>
<dbReference type="EMBL" id="CAFBPL010000025">
    <property type="protein sequence ID" value="CAB5012320.1"/>
    <property type="molecule type" value="Genomic_DNA"/>
</dbReference>
<evidence type="ECO:0000313" key="6">
    <source>
        <dbReference type="EMBL" id="CAB5063343.1"/>
    </source>
</evidence>
<dbReference type="AlphaFoldDB" id="A0A6J7JUJ3"/>
<name>A0A6J7JUJ3_9ZZZZ</name>
<evidence type="ECO:0000313" key="5">
    <source>
        <dbReference type="EMBL" id="CAB5012320.1"/>
    </source>
</evidence>
<feature type="transmembrane region" description="Helical" evidence="1">
    <location>
        <begin position="224"/>
        <end position="242"/>
    </location>
</feature>